<dbReference type="RefSeq" id="WP_048807073.1">
    <property type="nucleotide sequence ID" value="NZ_JOIJ01000014.1"/>
</dbReference>
<keyword evidence="2" id="KW-1185">Reference proteome</keyword>
<dbReference type="EMBL" id="VLJV01000001">
    <property type="protein sequence ID" value="TWH19002.1"/>
    <property type="molecule type" value="Genomic_DNA"/>
</dbReference>
<organism evidence="1 2">
    <name type="scientific">Prauserella rugosa</name>
    <dbReference type="NCBI Taxonomy" id="43354"/>
    <lineage>
        <taxon>Bacteria</taxon>
        <taxon>Bacillati</taxon>
        <taxon>Actinomycetota</taxon>
        <taxon>Actinomycetes</taxon>
        <taxon>Pseudonocardiales</taxon>
        <taxon>Pseudonocardiaceae</taxon>
        <taxon>Prauserella</taxon>
    </lineage>
</organism>
<comment type="caution">
    <text evidence="1">The sequence shown here is derived from an EMBL/GenBank/DDBJ whole genome shotgun (WGS) entry which is preliminary data.</text>
</comment>
<accession>A0A660C685</accession>
<protein>
    <submittedName>
        <fullName evidence="1">Uncharacterized protein</fullName>
    </submittedName>
</protein>
<reference evidence="1 2" key="1">
    <citation type="submission" date="2019-07" db="EMBL/GenBank/DDBJ databases">
        <title>R&amp;d 2014.</title>
        <authorList>
            <person name="Klenk H.-P."/>
        </authorList>
    </citation>
    <scope>NUCLEOTIDE SEQUENCE [LARGE SCALE GENOMIC DNA]</scope>
    <source>
        <strain evidence="1 2">DSM 43194</strain>
    </source>
</reference>
<evidence type="ECO:0000313" key="1">
    <source>
        <dbReference type="EMBL" id="TWH19002.1"/>
    </source>
</evidence>
<proteinExistence type="predicted"/>
<name>A0A660C685_9PSEU</name>
<dbReference type="AlphaFoldDB" id="A0A660C685"/>
<evidence type="ECO:0000313" key="2">
    <source>
        <dbReference type="Proteomes" id="UP000317303"/>
    </source>
</evidence>
<sequence length="55" mass="5822">MSPGLKKILIFGVVALVLFLLISRPTESADAVQTALSWLGDGAEALVTFVQSLFS</sequence>
<gene>
    <name evidence="1" type="ORF">JD82_00824</name>
</gene>
<dbReference type="Proteomes" id="UP000317303">
    <property type="component" value="Unassembled WGS sequence"/>
</dbReference>